<dbReference type="Proteomes" id="UP000700334">
    <property type="component" value="Unassembled WGS sequence"/>
</dbReference>
<comment type="similarity">
    <text evidence="1">Belongs to the type-B carboxylesterase/lipase family.</text>
</comment>
<dbReference type="SUPFAM" id="SSF53474">
    <property type="entry name" value="alpha/beta-Hydrolases"/>
    <property type="match status" value="1"/>
</dbReference>
<dbReference type="EMBL" id="JAGFMF010011709">
    <property type="protein sequence ID" value="KAG8515492.1"/>
    <property type="molecule type" value="Genomic_DNA"/>
</dbReference>
<dbReference type="InterPro" id="IPR002018">
    <property type="entry name" value="CarbesteraseB"/>
</dbReference>
<dbReference type="Gene3D" id="3.40.50.1820">
    <property type="entry name" value="alpha/beta hydrolase"/>
    <property type="match status" value="1"/>
</dbReference>
<comment type="caution">
    <text evidence="3">The sequence shown here is derived from an EMBL/GenBank/DDBJ whole genome shotgun (WGS) entry which is preliminary data.</text>
</comment>
<dbReference type="InterPro" id="IPR029058">
    <property type="entry name" value="AB_hydrolase_fold"/>
</dbReference>
<protein>
    <submittedName>
        <fullName evidence="3">Thyroglobulin</fullName>
    </submittedName>
</protein>
<accession>A0A8J6AAN5</accession>
<evidence type="ECO:0000259" key="2">
    <source>
        <dbReference type="Pfam" id="PF00135"/>
    </source>
</evidence>
<evidence type="ECO:0000313" key="3">
    <source>
        <dbReference type="EMBL" id="KAG8515492.1"/>
    </source>
</evidence>
<evidence type="ECO:0000256" key="1">
    <source>
        <dbReference type="ARBA" id="ARBA00005964"/>
    </source>
</evidence>
<reference evidence="3" key="1">
    <citation type="journal article" date="2021" name="Evol. Appl.">
        <title>The genome of the Pyrenean desman and the effects of bottlenecks and inbreeding on the genomic landscape of an endangered species.</title>
        <authorList>
            <person name="Escoda L."/>
            <person name="Castresana J."/>
        </authorList>
    </citation>
    <scope>NUCLEOTIDE SEQUENCE</scope>
    <source>
        <strain evidence="3">IBE-C5619</strain>
    </source>
</reference>
<keyword evidence="4" id="KW-1185">Reference proteome</keyword>
<dbReference type="Pfam" id="PF00135">
    <property type="entry name" value="COesterase"/>
    <property type="match status" value="1"/>
</dbReference>
<dbReference type="OrthoDB" id="6409105at2759"/>
<evidence type="ECO:0000313" key="4">
    <source>
        <dbReference type="Proteomes" id="UP000700334"/>
    </source>
</evidence>
<dbReference type="PROSITE" id="PS00941">
    <property type="entry name" value="CARBOXYLESTERASE_B_2"/>
    <property type="match status" value="1"/>
</dbReference>
<feature type="domain" description="Carboxylesterase type B" evidence="2">
    <location>
        <begin position="116"/>
        <end position="331"/>
    </location>
</feature>
<name>A0A8J6AAN5_GALPY</name>
<organism evidence="3 4">
    <name type="scientific">Galemys pyrenaicus</name>
    <name type="common">Iberian desman</name>
    <name type="synonym">Pyrenean desman</name>
    <dbReference type="NCBI Taxonomy" id="202257"/>
    <lineage>
        <taxon>Eukaryota</taxon>
        <taxon>Metazoa</taxon>
        <taxon>Chordata</taxon>
        <taxon>Craniata</taxon>
        <taxon>Vertebrata</taxon>
        <taxon>Euteleostomi</taxon>
        <taxon>Mammalia</taxon>
        <taxon>Eutheria</taxon>
        <taxon>Laurasiatheria</taxon>
        <taxon>Eulipotyphla</taxon>
        <taxon>Talpidae</taxon>
        <taxon>Galemys</taxon>
    </lineage>
</organism>
<dbReference type="InterPro" id="IPR019819">
    <property type="entry name" value="Carboxylesterase_B_CS"/>
</dbReference>
<sequence>MPSLLVPLASWQSLDLSSAIVDLSTRSLDVVHVSTHSPSDFSAARDLCLLECSRHEACRITTLQPRPGALRCVFYADTQSCTPSLRAQDCRLLLGEEAAHIYRKPNTPLFGSGTSAPSVTIATHGQLLGRSQAIQVGTSWRQVDQFLGVPYAAPPLAERRFQAPEPLNWTGPWDATQPRASCWQPGVRAPTAPGVSEDCLYLNVFVPQNVAPSASVLLFFHNAAQAGAGRVLPALDGAILAAVGNLIVVSASYRVGVFGFLSSGSSEARGNWGLLDQLAALTWVQTHIGVFGGDPRRVTLAADRGGADVASMHLLGPRAAGRRPFRRAVLMVSQPRHCASLPARAGGPPWPLETSRWSRGRVSAVV</sequence>
<gene>
    <name evidence="3" type="ORF">J0S82_019269</name>
</gene>
<dbReference type="AlphaFoldDB" id="A0A8J6AAN5"/>
<proteinExistence type="inferred from homology"/>
<dbReference type="PANTHER" id="PTHR11559">
    <property type="entry name" value="CARBOXYLESTERASE"/>
    <property type="match status" value="1"/>
</dbReference>
<dbReference type="InterPro" id="IPR050309">
    <property type="entry name" value="Type-B_Carboxylest/Lipase"/>
</dbReference>